<dbReference type="EMBL" id="JAABFR010001479">
    <property type="protein sequence ID" value="MBD4338200.1"/>
    <property type="molecule type" value="Genomic_DNA"/>
</dbReference>
<evidence type="ECO:0000313" key="2">
    <source>
        <dbReference type="EMBL" id="MBD4338200.1"/>
    </source>
</evidence>
<organism evidence="2 3">
    <name type="scientific">Xanthomonas citri pv. citri</name>
    <dbReference type="NCBI Taxonomy" id="611301"/>
    <lineage>
        <taxon>Bacteria</taxon>
        <taxon>Pseudomonadati</taxon>
        <taxon>Pseudomonadota</taxon>
        <taxon>Gammaproteobacteria</taxon>
        <taxon>Lysobacterales</taxon>
        <taxon>Lysobacteraceae</taxon>
        <taxon>Xanthomonas</taxon>
    </lineage>
</organism>
<dbReference type="Proteomes" id="UP000653002">
    <property type="component" value="Unassembled WGS sequence"/>
</dbReference>
<protein>
    <submittedName>
        <fullName evidence="2">Uncharacterized protein</fullName>
    </submittedName>
</protein>
<dbReference type="AlphaFoldDB" id="A0A8I0L3Q2"/>
<comment type="caution">
    <text evidence="2">The sequence shown here is derived from an EMBL/GenBank/DDBJ whole genome shotgun (WGS) entry which is preliminary data.</text>
</comment>
<evidence type="ECO:0000256" key="1">
    <source>
        <dbReference type="SAM" id="MobiDB-lite"/>
    </source>
</evidence>
<name>A0A8I0L3Q2_XANCI</name>
<gene>
    <name evidence="2" type="ORF">GUH15_19535</name>
</gene>
<feature type="region of interest" description="Disordered" evidence="1">
    <location>
        <begin position="30"/>
        <end position="56"/>
    </location>
</feature>
<evidence type="ECO:0000313" key="3">
    <source>
        <dbReference type="Proteomes" id="UP000653002"/>
    </source>
</evidence>
<accession>A0A8I0L3Q2</accession>
<sequence length="56" mass="5883">MLIGKRSLQQGGASVACGLVVTHRACSPATATGTQIQNDDDPPGCRFPLAADNERW</sequence>
<dbReference type="PROSITE" id="PS51257">
    <property type="entry name" value="PROKAR_LIPOPROTEIN"/>
    <property type="match status" value="1"/>
</dbReference>
<proteinExistence type="predicted"/>
<reference evidence="2" key="1">
    <citation type="submission" date="2020-01" db="EMBL/GenBank/DDBJ databases">
        <authorList>
            <person name="Richard D."/>
        </authorList>
    </citation>
    <scope>NUCLEOTIDE SEQUENCE</scope>
    <source>
        <strain evidence="2">JP541</strain>
    </source>
</reference>